<evidence type="ECO:0000313" key="11">
    <source>
        <dbReference type="Proteomes" id="UP000001593"/>
    </source>
</evidence>
<gene>
    <name evidence="10" type="ORF">NEMVEDRAFT_v1g174574</name>
</gene>
<dbReference type="InterPro" id="IPR011545">
    <property type="entry name" value="DEAD/DEAH_box_helicase_dom"/>
</dbReference>
<evidence type="ECO:0000256" key="7">
    <source>
        <dbReference type="SAM" id="MobiDB-lite"/>
    </source>
</evidence>
<dbReference type="GO" id="GO:0016787">
    <property type="term" value="F:hydrolase activity"/>
    <property type="evidence" value="ECO:0007669"/>
    <property type="project" value="UniProtKB-KW"/>
</dbReference>
<proteinExistence type="predicted"/>
<keyword evidence="2" id="KW-0547">Nucleotide-binding</keyword>
<dbReference type="InParanoid" id="A7SUS3"/>
<feature type="domain" description="Helicase ATP-binding" evidence="8">
    <location>
        <begin position="68"/>
        <end position="236"/>
    </location>
</feature>
<dbReference type="EC" id="3.6.4.13" evidence="1"/>
<dbReference type="Proteomes" id="UP000001593">
    <property type="component" value="Unassembled WGS sequence"/>
</dbReference>
<dbReference type="PANTHER" id="PTHR18934:SF118">
    <property type="entry name" value="ATP-DEPENDENT RNA HELICASE DHX33"/>
    <property type="match status" value="1"/>
</dbReference>
<evidence type="ECO:0000256" key="5">
    <source>
        <dbReference type="ARBA" id="ARBA00022840"/>
    </source>
</evidence>
<keyword evidence="5" id="KW-0067">ATP-binding</keyword>
<dbReference type="GO" id="GO:0005730">
    <property type="term" value="C:nucleolus"/>
    <property type="evidence" value="ECO:0000318"/>
    <property type="project" value="GO_Central"/>
</dbReference>
<accession>A7SUS3</accession>
<evidence type="ECO:0000256" key="2">
    <source>
        <dbReference type="ARBA" id="ARBA00022741"/>
    </source>
</evidence>
<evidence type="ECO:0000256" key="1">
    <source>
        <dbReference type="ARBA" id="ARBA00012552"/>
    </source>
</evidence>
<dbReference type="SUPFAM" id="SSF52540">
    <property type="entry name" value="P-loop containing nucleoside triphosphate hydrolases"/>
    <property type="match status" value="1"/>
</dbReference>
<dbReference type="Pfam" id="PF00271">
    <property type="entry name" value="Helicase_C"/>
    <property type="match status" value="1"/>
</dbReference>
<organism evidence="10 11">
    <name type="scientific">Nematostella vectensis</name>
    <name type="common">Starlet sea anemone</name>
    <dbReference type="NCBI Taxonomy" id="45351"/>
    <lineage>
        <taxon>Eukaryota</taxon>
        <taxon>Metazoa</taxon>
        <taxon>Cnidaria</taxon>
        <taxon>Anthozoa</taxon>
        <taxon>Hexacorallia</taxon>
        <taxon>Actiniaria</taxon>
        <taxon>Edwardsiidae</taxon>
        <taxon>Nematostella</taxon>
    </lineage>
</organism>
<dbReference type="PhylomeDB" id="A7SUS3"/>
<dbReference type="GO" id="GO:0003724">
    <property type="term" value="F:RNA helicase activity"/>
    <property type="evidence" value="ECO:0007669"/>
    <property type="project" value="UniProtKB-EC"/>
</dbReference>
<dbReference type="OrthoDB" id="10253254at2759"/>
<evidence type="ECO:0000259" key="8">
    <source>
        <dbReference type="PROSITE" id="PS51192"/>
    </source>
</evidence>
<dbReference type="Pfam" id="PF21010">
    <property type="entry name" value="HA2_C"/>
    <property type="match status" value="1"/>
</dbReference>
<sequence>MANARKIVIPGLKRSFSESGSPLPAKRAVIRSSSASNGGEQNGHTHASSPIQRQKLSLPIFSARKSLITEIRNRQNVIIVGETGSGKTTQIPQYLYEAKVARNSVIACTQPRRVAAISIAQRVSREMGVQLGEEVGYTVRFEDVTSTKTRIKYMTDGMLLRESIGDSLLKRYSVIILDEAHERTIHTDVLFGIVKGAQISRKDKGMLPLKIVVMSATLEAHQFSEYFGSAEVLYIEGRQHPVELMYAVEPQVDYMHAALITIMQLHQEKPLGGDILVFLTGQDEIESLSKLVSDCSLHCPPDCPQLLVCPMFAALPSSQQMQVFRPAIPGARKVILSTNIAETSVTIPGVKYVIDTGYVKAKGFHPKTGLDMLRVQPVSKAQARQRLGRAGRECSGVCYRLYTEEQFEQLAEATVPEIQRCNLSSVILQLMALGIADIASFDFMDKPSADAIDGALKQLVILEALQEINGDYKLTSLGQKMAQFPLEPRLAKVILASETLGCSEEILTVVALLSVDSITYTPQSKRDHALKVRKKFLSSEGDQITLLNIYRAYKQCGMNKSWCAEHFINTRVMKLVMDIRKQLREICIRLEIKLQSCGKDSATLRQCLCRGLFMNSAELQLDGTYQTLNHRETVAIHPSSSLFMSKPAYVVYNELVHTSKCYMRDVSVVSCDWLLEAAPGFFQEHRLKPRPTAVMS</sequence>
<dbReference type="SMART" id="SM00382">
    <property type="entry name" value="AAA"/>
    <property type="match status" value="1"/>
</dbReference>
<evidence type="ECO:0000256" key="6">
    <source>
        <dbReference type="ARBA" id="ARBA00047984"/>
    </source>
</evidence>
<dbReference type="CDD" id="cd17978">
    <property type="entry name" value="DEXHc_DHX33"/>
    <property type="match status" value="1"/>
</dbReference>
<protein>
    <recommendedName>
        <fullName evidence="1">RNA helicase</fullName>
        <ecNumber evidence="1">3.6.4.13</ecNumber>
    </recommendedName>
</protein>
<dbReference type="InterPro" id="IPR007502">
    <property type="entry name" value="Helicase-assoc_dom"/>
</dbReference>
<dbReference type="PROSITE" id="PS00690">
    <property type="entry name" value="DEAH_ATP_HELICASE"/>
    <property type="match status" value="1"/>
</dbReference>
<comment type="catalytic activity">
    <reaction evidence="6">
        <text>ATP + H2O = ADP + phosphate + H(+)</text>
        <dbReference type="Rhea" id="RHEA:13065"/>
        <dbReference type="ChEBI" id="CHEBI:15377"/>
        <dbReference type="ChEBI" id="CHEBI:15378"/>
        <dbReference type="ChEBI" id="CHEBI:30616"/>
        <dbReference type="ChEBI" id="CHEBI:43474"/>
        <dbReference type="ChEBI" id="CHEBI:456216"/>
        <dbReference type="EC" id="3.6.4.13"/>
    </reaction>
</comment>
<dbReference type="PROSITE" id="PS51194">
    <property type="entry name" value="HELICASE_CTER"/>
    <property type="match status" value="1"/>
</dbReference>
<dbReference type="InterPro" id="IPR048333">
    <property type="entry name" value="HA2_WH"/>
</dbReference>
<keyword evidence="11" id="KW-1185">Reference proteome</keyword>
<evidence type="ECO:0000259" key="9">
    <source>
        <dbReference type="PROSITE" id="PS51194"/>
    </source>
</evidence>
<keyword evidence="4" id="KW-0347">Helicase</keyword>
<dbReference type="FunFam" id="3.40.50.300:FF:000750">
    <property type="entry name" value="Putative ATP-dependent RNA helicase DHX33"/>
    <property type="match status" value="1"/>
</dbReference>
<dbReference type="GO" id="GO:0003725">
    <property type="term" value="F:double-stranded RNA binding"/>
    <property type="evidence" value="ECO:0000318"/>
    <property type="project" value="GO_Central"/>
</dbReference>
<dbReference type="InterPro" id="IPR002464">
    <property type="entry name" value="DNA/RNA_helicase_DEAH_CS"/>
</dbReference>
<keyword evidence="3" id="KW-0378">Hydrolase</keyword>
<name>A7SUS3_NEMVE</name>
<feature type="region of interest" description="Disordered" evidence="7">
    <location>
        <begin position="32"/>
        <end position="52"/>
    </location>
</feature>
<dbReference type="Gene3D" id="1.20.120.1080">
    <property type="match status" value="1"/>
</dbReference>
<dbReference type="FunFam" id="3.40.50.300:FF:000145">
    <property type="entry name" value="probable ATP-dependent RNA helicase DHX40"/>
    <property type="match status" value="1"/>
</dbReference>
<dbReference type="GO" id="GO:0045943">
    <property type="term" value="P:positive regulation of transcription by RNA polymerase I"/>
    <property type="evidence" value="ECO:0000318"/>
    <property type="project" value="GO_Central"/>
</dbReference>
<dbReference type="OMA" id="CHENFLH"/>
<dbReference type="Gene3D" id="3.40.50.300">
    <property type="entry name" value="P-loop containing nucleotide triphosphate hydrolases"/>
    <property type="match status" value="2"/>
</dbReference>
<dbReference type="CDD" id="cd18791">
    <property type="entry name" value="SF2_C_RHA"/>
    <property type="match status" value="1"/>
</dbReference>
<dbReference type="InterPro" id="IPR027417">
    <property type="entry name" value="P-loop_NTPase"/>
</dbReference>
<dbReference type="AlphaFoldDB" id="A7SUS3"/>
<dbReference type="SMART" id="SM00847">
    <property type="entry name" value="HA2"/>
    <property type="match status" value="1"/>
</dbReference>
<dbReference type="PANTHER" id="PTHR18934">
    <property type="entry name" value="ATP-DEPENDENT RNA HELICASE"/>
    <property type="match status" value="1"/>
</dbReference>
<dbReference type="GO" id="GO:0004386">
    <property type="term" value="F:helicase activity"/>
    <property type="evidence" value="ECO:0000318"/>
    <property type="project" value="GO_Central"/>
</dbReference>
<dbReference type="Pfam" id="PF00270">
    <property type="entry name" value="DEAD"/>
    <property type="match status" value="1"/>
</dbReference>
<dbReference type="SMART" id="SM00487">
    <property type="entry name" value="DEXDc"/>
    <property type="match status" value="1"/>
</dbReference>
<dbReference type="SMART" id="SM00490">
    <property type="entry name" value="HELICc"/>
    <property type="match status" value="1"/>
</dbReference>
<reference evidence="10 11" key="1">
    <citation type="journal article" date="2007" name="Science">
        <title>Sea anemone genome reveals ancestral eumetazoan gene repertoire and genomic organization.</title>
        <authorList>
            <person name="Putnam N.H."/>
            <person name="Srivastava M."/>
            <person name="Hellsten U."/>
            <person name="Dirks B."/>
            <person name="Chapman J."/>
            <person name="Salamov A."/>
            <person name="Terry A."/>
            <person name="Shapiro H."/>
            <person name="Lindquist E."/>
            <person name="Kapitonov V.V."/>
            <person name="Jurka J."/>
            <person name="Genikhovich G."/>
            <person name="Grigoriev I.V."/>
            <person name="Lucas S.M."/>
            <person name="Steele R.E."/>
            <person name="Finnerty J.R."/>
            <person name="Technau U."/>
            <person name="Martindale M.Q."/>
            <person name="Rokhsar D.S."/>
        </authorList>
    </citation>
    <scope>NUCLEOTIDE SEQUENCE [LARGE SCALE GENOMIC DNA]</scope>
    <source>
        <strain evidence="11">CH2 X CH6</strain>
    </source>
</reference>
<dbReference type="InterPro" id="IPR003593">
    <property type="entry name" value="AAA+_ATPase"/>
</dbReference>
<dbReference type="InterPro" id="IPR014001">
    <property type="entry name" value="Helicase_ATP-bd"/>
</dbReference>
<dbReference type="GO" id="GO:0005524">
    <property type="term" value="F:ATP binding"/>
    <property type="evidence" value="ECO:0007669"/>
    <property type="project" value="UniProtKB-KW"/>
</dbReference>
<dbReference type="InterPro" id="IPR001650">
    <property type="entry name" value="Helicase_C-like"/>
</dbReference>
<evidence type="ECO:0000313" key="10">
    <source>
        <dbReference type="EMBL" id="EDO32531.1"/>
    </source>
</evidence>
<dbReference type="eggNOG" id="KOG0922">
    <property type="taxonomic scope" value="Eukaryota"/>
</dbReference>
<evidence type="ECO:0000256" key="4">
    <source>
        <dbReference type="ARBA" id="ARBA00022806"/>
    </source>
</evidence>
<dbReference type="Pfam" id="PF07717">
    <property type="entry name" value="OB_NTP_bind"/>
    <property type="match status" value="1"/>
</dbReference>
<dbReference type="PROSITE" id="PS51192">
    <property type="entry name" value="HELICASE_ATP_BIND_1"/>
    <property type="match status" value="1"/>
</dbReference>
<evidence type="ECO:0000256" key="3">
    <source>
        <dbReference type="ARBA" id="ARBA00022801"/>
    </source>
</evidence>
<dbReference type="InterPro" id="IPR011709">
    <property type="entry name" value="DEAD-box_helicase_OB_fold"/>
</dbReference>
<dbReference type="Pfam" id="PF04408">
    <property type="entry name" value="WHD_HA2"/>
    <property type="match status" value="1"/>
</dbReference>
<dbReference type="HOGENOM" id="CLU_001832_5_11_1"/>
<dbReference type="EMBL" id="DS469819">
    <property type="protein sequence ID" value="EDO32531.1"/>
    <property type="molecule type" value="Genomic_DNA"/>
</dbReference>
<feature type="domain" description="Helicase C-terminal" evidence="9">
    <location>
        <begin position="258"/>
        <end position="434"/>
    </location>
</feature>
<dbReference type="KEGG" id="nve:5503625"/>
<dbReference type="STRING" id="45351.A7SUS3"/>